<dbReference type="InterPro" id="IPR008919">
    <property type="entry name" value="Retrov_capsid_N"/>
</dbReference>
<feature type="region of interest" description="Disordered" evidence="1">
    <location>
        <begin position="1"/>
        <end position="60"/>
    </location>
</feature>
<dbReference type="Gene3D" id="1.10.375.10">
    <property type="entry name" value="Human Immunodeficiency Virus Type 1 Capsid Protein"/>
    <property type="match status" value="1"/>
</dbReference>
<dbReference type="GO" id="GO:0019068">
    <property type="term" value="P:virion assembly"/>
    <property type="evidence" value="ECO:0007669"/>
    <property type="project" value="InterPro"/>
</dbReference>
<dbReference type="SUPFAM" id="SSF47943">
    <property type="entry name" value="Retrovirus capsid protein, N-terminal core domain"/>
    <property type="match status" value="1"/>
</dbReference>
<organism evidence="3 4">
    <name type="scientific">Anser brachyrhynchus</name>
    <name type="common">Pink-footed goose</name>
    <dbReference type="NCBI Taxonomy" id="132585"/>
    <lineage>
        <taxon>Eukaryota</taxon>
        <taxon>Metazoa</taxon>
        <taxon>Chordata</taxon>
        <taxon>Craniata</taxon>
        <taxon>Vertebrata</taxon>
        <taxon>Euteleostomi</taxon>
        <taxon>Archelosauria</taxon>
        <taxon>Archosauria</taxon>
        <taxon>Dinosauria</taxon>
        <taxon>Saurischia</taxon>
        <taxon>Theropoda</taxon>
        <taxon>Coelurosauria</taxon>
        <taxon>Aves</taxon>
        <taxon>Neognathae</taxon>
        <taxon>Galloanserae</taxon>
        <taxon>Anseriformes</taxon>
        <taxon>Anatidae</taxon>
        <taxon>Anserinae</taxon>
        <taxon>Anser</taxon>
    </lineage>
</organism>
<feature type="region of interest" description="Disordered" evidence="1">
    <location>
        <begin position="301"/>
        <end position="326"/>
    </location>
</feature>
<dbReference type="Pfam" id="PF02093">
    <property type="entry name" value="Gag_p30"/>
    <property type="match status" value="1"/>
</dbReference>
<evidence type="ECO:0000256" key="1">
    <source>
        <dbReference type="SAM" id="MobiDB-lite"/>
    </source>
</evidence>
<feature type="compositionally biased region" description="Pro residues" evidence="1">
    <location>
        <begin position="11"/>
        <end position="28"/>
    </location>
</feature>
<reference evidence="3" key="2">
    <citation type="submission" date="2025-09" db="UniProtKB">
        <authorList>
            <consortium name="Ensembl"/>
        </authorList>
    </citation>
    <scope>IDENTIFICATION</scope>
</reference>
<dbReference type="PANTHER" id="PTHR33166">
    <property type="entry name" value="GAG_P30 DOMAIN-CONTAINING PROTEIN"/>
    <property type="match status" value="1"/>
</dbReference>
<name>A0A8B9BTJ8_9AVES</name>
<evidence type="ECO:0000313" key="4">
    <source>
        <dbReference type="Proteomes" id="UP000694426"/>
    </source>
</evidence>
<sequence length="326" mass="37434">MNGMRKKSHFHPPPYIHPPPSPPAPPKAPGYHSDSDSATDTPRGTRRVTRSQTRNREGEGRLYLLREVAMGGPQYGMGYVSIPLNTGDVREFKKEMGNLLEDPLGASERVDQFLGSNVYTWEELQAILGILFTAEERNMIRRAGMQIWDQQHQQGPVGDLKWPLQRPNWNNQNEQDRDHMQDLRTIIVQGIRESVPRGQNINKAFSEHQKKDETPTEWLERLRKNLQLYSGLDPSTPAGQALLKMQFVAKSWGDIRWKLEKLEDWQDRGMDELLREAQKVYVRREEEIHKRQARILVAVVREGQKGSPPSPEGCSATTKKTSEEPE</sequence>
<evidence type="ECO:0000313" key="3">
    <source>
        <dbReference type="Ensembl" id="ENSABRP00000009222.1"/>
    </source>
</evidence>
<keyword evidence="4" id="KW-1185">Reference proteome</keyword>
<dbReference type="GeneTree" id="ENSGT01030000235351"/>
<dbReference type="AlphaFoldDB" id="A0A8B9BTJ8"/>
<dbReference type="Ensembl" id="ENSABRT00000013119.1">
    <property type="protein sequence ID" value="ENSABRP00000009222.1"/>
    <property type="gene ID" value="ENSABRG00000008245.1"/>
</dbReference>
<proteinExistence type="predicted"/>
<feature type="compositionally biased region" description="Basic residues" evidence="1">
    <location>
        <begin position="1"/>
        <end position="10"/>
    </location>
</feature>
<reference evidence="3" key="1">
    <citation type="submission" date="2025-08" db="UniProtKB">
        <authorList>
            <consortium name="Ensembl"/>
        </authorList>
    </citation>
    <scope>IDENTIFICATION</scope>
</reference>
<dbReference type="InterPro" id="IPR003036">
    <property type="entry name" value="Gag_P30"/>
</dbReference>
<dbReference type="Proteomes" id="UP000694426">
    <property type="component" value="Unplaced"/>
</dbReference>
<dbReference type="InterPro" id="IPR050462">
    <property type="entry name" value="Retroviral_Gag-Pol_poly"/>
</dbReference>
<feature type="domain" description="Core shell protein Gag P30" evidence="2">
    <location>
        <begin position="88"/>
        <end position="282"/>
    </location>
</feature>
<accession>A0A8B9BTJ8</accession>
<evidence type="ECO:0000259" key="2">
    <source>
        <dbReference type="Pfam" id="PF02093"/>
    </source>
</evidence>
<protein>
    <recommendedName>
        <fullName evidence="2">Core shell protein Gag P30 domain-containing protein</fullName>
    </recommendedName>
</protein>